<gene>
    <name evidence="1" type="ORF">SAMN06296427_10375</name>
</gene>
<accession>A0A1W1ZLN3</accession>
<dbReference type="AlphaFoldDB" id="A0A1W1ZLN3"/>
<evidence type="ECO:0000313" key="1">
    <source>
        <dbReference type="EMBL" id="SMC49470.1"/>
    </source>
</evidence>
<reference evidence="1 2" key="1">
    <citation type="submission" date="2017-04" db="EMBL/GenBank/DDBJ databases">
        <authorList>
            <person name="Afonso C.L."/>
            <person name="Miller P.J."/>
            <person name="Scott M.A."/>
            <person name="Spackman E."/>
            <person name="Goraichik I."/>
            <person name="Dimitrov K.M."/>
            <person name="Suarez D.L."/>
            <person name="Swayne D.E."/>
        </authorList>
    </citation>
    <scope>NUCLEOTIDE SEQUENCE [LARGE SCALE GENOMIC DNA]</scope>
    <source>
        <strain evidence="1 2">CGMCC 1.12708</strain>
    </source>
</reference>
<organism evidence="1 2">
    <name type="scientific">Moheibacter sediminis</name>
    <dbReference type="NCBI Taxonomy" id="1434700"/>
    <lineage>
        <taxon>Bacteria</taxon>
        <taxon>Pseudomonadati</taxon>
        <taxon>Bacteroidota</taxon>
        <taxon>Flavobacteriia</taxon>
        <taxon>Flavobacteriales</taxon>
        <taxon>Weeksellaceae</taxon>
        <taxon>Moheibacter</taxon>
    </lineage>
</organism>
<name>A0A1W1ZLN3_9FLAO</name>
<protein>
    <submittedName>
        <fullName evidence="1">Gliding motility-associated C-terminal domain-containing protein</fullName>
    </submittedName>
</protein>
<dbReference type="InterPro" id="IPR026341">
    <property type="entry name" value="T9SS_type_B"/>
</dbReference>
<dbReference type="Proteomes" id="UP000192393">
    <property type="component" value="Unassembled WGS sequence"/>
</dbReference>
<dbReference type="EMBL" id="FWXS01000003">
    <property type="protein sequence ID" value="SMC49470.1"/>
    <property type="molecule type" value="Genomic_DNA"/>
</dbReference>
<sequence length="333" mass="36962">MLLFGAVTVRGQQTLCIGAVKQFAVDMTENNGNGTTGSTYTWQVMTGGFAGTIIPITTSGNHIEINWGTTPLGSYTLRVTEFNGCENFREMEISLRDEVELNELNDLLICPEGGSVTFNAGFGYDSYAWYDANGALLANTRLLTVQEPGSYTLEVTQNGCTATQTVEATPMDFPIFTVNTDAYNTIVVEHTGGNVEQLEYQLEDLNGNIIKSWQVGNIFYGVSQGIYIVRIRTWDATCFTYIMATTISIPNAITPNGDGYNDVWDLSRLQTLAPNAKIEIYDRYGKLFKVITSADQFKWDGKYMGRPLPSASYVYIIYLGDEKITGYLLIKNY</sequence>
<dbReference type="NCBIfam" id="TIGR04131">
    <property type="entry name" value="Bac_Flav_CTERM"/>
    <property type="match status" value="1"/>
</dbReference>
<dbReference type="Pfam" id="PF13585">
    <property type="entry name" value="CHU_C"/>
    <property type="match status" value="1"/>
</dbReference>
<proteinExistence type="predicted"/>
<keyword evidence="2" id="KW-1185">Reference proteome</keyword>
<dbReference type="STRING" id="1434700.SAMN06296427_10375"/>
<evidence type="ECO:0000313" key="2">
    <source>
        <dbReference type="Proteomes" id="UP000192393"/>
    </source>
</evidence>